<evidence type="ECO:0000313" key="6">
    <source>
        <dbReference type="EMBL" id="KAF1941885.1"/>
    </source>
</evidence>
<sequence>MKLNERHAILSPRVLLVPYCAHHVPTYHAWMQDEELQKLTASEPLSLGEEYAMQASWRRDVDKLTFIICTSPPSPSSPSPTSCSSSSSSHQPSNSHHRITPGKEDAPENMIGDVNLFLYPSSDNDSDFDSDAASVSQESGNKAVVGELEIMIARPDLRGKGFAKEALRAFIWYVSASLGAMLDEYDSNTEDKRRSHITYLRVKIAQENIRSINLFQGVGFARTGSEANYFGEVELRTQVVGGRLVHVGNMDGMESVASVVEYRL</sequence>
<dbReference type="InterPro" id="IPR000182">
    <property type="entry name" value="GNAT_dom"/>
</dbReference>
<dbReference type="EMBL" id="ML976041">
    <property type="protein sequence ID" value="KAF1941885.1"/>
    <property type="molecule type" value="Genomic_DNA"/>
</dbReference>
<keyword evidence="2" id="KW-0808">Transferase</keyword>
<evidence type="ECO:0000259" key="5">
    <source>
        <dbReference type="Pfam" id="PF13302"/>
    </source>
</evidence>
<dbReference type="InterPro" id="IPR039135">
    <property type="entry name" value="NAT9-like"/>
</dbReference>
<comment type="similarity">
    <text evidence="1">Belongs to the acetyltransferase family. GNAT subfamily.</text>
</comment>
<dbReference type="SUPFAM" id="SSF55729">
    <property type="entry name" value="Acyl-CoA N-acyltransferases (Nat)"/>
    <property type="match status" value="1"/>
</dbReference>
<protein>
    <recommendedName>
        <fullName evidence="5">N-acetyltransferase domain-containing protein</fullName>
    </recommendedName>
</protein>
<dbReference type="Proteomes" id="UP000800038">
    <property type="component" value="Unassembled WGS sequence"/>
</dbReference>
<keyword evidence="7" id="KW-1185">Reference proteome</keyword>
<evidence type="ECO:0000313" key="7">
    <source>
        <dbReference type="Proteomes" id="UP000800038"/>
    </source>
</evidence>
<name>A0A6A5SML0_9PLEO</name>
<dbReference type="PANTHER" id="PTHR13256:SF16">
    <property type="entry name" value="ALPHA_BETA-TUBULIN-N-ACETYLTRANSFERASE 9"/>
    <property type="match status" value="1"/>
</dbReference>
<evidence type="ECO:0000256" key="3">
    <source>
        <dbReference type="ARBA" id="ARBA00023315"/>
    </source>
</evidence>
<dbReference type="Pfam" id="PF13302">
    <property type="entry name" value="Acetyltransf_3"/>
    <property type="match status" value="1"/>
</dbReference>
<dbReference type="Gene3D" id="3.40.630.30">
    <property type="match status" value="1"/>
</dbReference>
<accession>A0A6A5SML0</accession>
<gene>
    <name evidence="6" type="ORF">EJ02DRAFT_454720</name>
</gene>
<dbReference type="AlphaFoldDB" id="A0A6A5SML0"/>
<dbReference type="PANTHER" id="PTHR13256">
    <property type="entry name" value="N-ACETYLTRANSFERASE 9"/>
    <property type="match status" value="1"/>
</dbReference>
<organism evidence="6 7">
    <name type="scientific">Clathrospora elynae</name>
    <dbReference type="NCBI Taxonomy" id="706981"/>
    <lineage>
        <taxon>Eukaryota</taxon>
        <taxon>Fungi</taxon>
        <taxon>Dikarya</taxon>
        <taxon>Ascomycota</taxon>
        <taxon>Pezizomycotina</taxon>
        <taxon>Dothideomycetes</taxon>
        <taxon>Pleosporomycetidae</taxon>
        <taxon>Pleosporales</taxon>
        <taxon>Diademaceae</taxon>
        <taxon>Clathrospora</taxon>
    </lineage>
</organism>
<evidence type="ECO:0000256" key="2">
    <source>
        <dbReference type="ARBA" id="ARBA00022679"/>
    </source>
</evidence>
<feature type="compositionally biased region" description="Low complexity" evidence="4">
    <location>
        <begin position="79"/>
        <end position="94"/>
    </location>
</feature>
<evidence type="ECO:0000256" key="4">
    <source>
        <dbReference type="SAM" id="MobiDB-lite"/>
    </source>
</evidence>
<reference evidence="6" key="1">
    <citation type="journal article" date="2020" name="Stud. Mycol.">
        <title>101 Dothideomycetes genomes: a test case for predicting lifestyles and emergence of pathogens.</title>
        <authorList>
            <person name="Haridas S."/>
            <person name="Albert R."/>
            <person name="Binder M."/>
            <person name="Bloem J."/>
            <person name="Labutti K."/>
            <person name="Salamov A."/>
            <person name="Andreopoulos B."/>
            <person name="Baker S."/>
            <person name="Barry K."/>
            <person name="Bills G."/>
            <person name="Bluhm B."/>
            <person name="Cannon C."/>
            <person name="Castanera R."/>
            <person name="Culley D."/>
            <person name="Daum C."/>
            <person name="Ezra D."/>
            <person name="Gonzalez J."/>
            <person name="Henrissat B."/>
            <person name="Kuo A."/>
            <person name="Liang C."/>
            <person name="Lipzen A."/>
            <person name="Lutzoni F."/>
            <person name="Magnuson J."/>
            <person name="Mondo S."/>
            <person name="Nolan M."/>
            <person name="Ohm R."/>
            <person name="Pangilinan J."/>
            <person name="Park H.-J."/>
            <person name="Ramirez L."/>
            <person name="Alfaro M."/>
            <person name="Sun H."/>
            <person name="Tritt A."/>
            <person name="Yoshinaga Y."/>
            <person name="Zwiers L.-H."/>
            <person name="Turgeon B."/>
            <person name="Goodwin S."/>
            <person name="Spatafora J."/>
            <person name="Crous P."/>
            <person name="Grigoriev I."/>
        </authorList>
    </citation>
    <scope>NUCLEOTIDE SEQUENCE</scope>
    <source>
        <strain evidence="6">CBS 161.51</strain>
    </source>
</reference>
<keyword evidence="3" id="KW-0012">Acyltransferase</keyword>
<feature type="domain" description="N-acetyltransferase" evidence="5">
    <location>
        <begin position="13"/>
        <end position="220"/>
    </location>
</feature>
<dbReference type="OrthoDB" id="5043642at2759"/>
<evidence type="ECO:0000256" key="1">
    <source>
        <dbReference type="ARBA" id="ARBA00009342"/>
    </source>
</evidence>
<dbReference type="InterPro" id="IPR016181">
    <property type="entry name" value="Acyl_CoA_acyltransferase"/>
</dbReference>
<dbReference type="GO" id="GO:0008080">
    <property type="term" value="F:N-acetyltransferase activity"/>
    <property type="evidence" value="ECO:0007669"/>
    <property type="project" value="InterPro"/>
</dbReference>
<proteinExistence type="inferred from homology"/>
<feature type="region of interest" description="Disordered" evidence="4">
    <location>
        <begin position="72"/>
        <end position="107"/>
    </location>
</feature>